<reference evidence="19 20" key="1">
    <citation type="submission" date="2024-03" db="EMBL/GenBank/DDBJ databases">
        <title>Complete Genome Sequence and Annotation of Ignatzschineria larvae DSM 13226.</title>
        <authorList>
            <person name="Cantrell E."/>
            <person name="Burcham Z.M."/>
        </authorList>
    </citation>
    <scope>NUCLEOTIDE SEQUENCE [LARGE SCALE GENOMIC DNA]</scope>
    <source>
        <strain evidence="19 20">DSM 13226</strain>
    </source>
</reference>
<evidence type="ECO:0000256" key="17">
    <source>
        <dbReference type="PROSITE-ProRule" id="PRU00409"/>
    </source>
</evidence>
<dbReference type="InterPro" id="IPR016185">
    <property type="entry name" value="PreATP-grasp_dom_sf"/>
</dbReference>
<dbReference type="Pfam" id="PF07478">
    <property type="entry name" value="Dala_Dala_lig_C"/>
    <property type="match status" value="1"/>
</dbReference>
<evidence type="ECO:0000259" key="18">
    <source>
        <dbReference type="PROSITE" id="PS50975"/>
    </source>
</evidence>
<dbReference type="NCBIfam" id="TIGR01205">
    <property type="entry name" value="D_ala_D_alaTIGR"/>
    <property type="match status" value="1"/>
</dbReference>
<dbReference type="InterPro" id="IPR013815">
    <property type="entry name" value="ATP_grasp_subdomain_1"/>
</dbReference>
<keyword evidence="8 16" id="KW-0963">Cytoplasm</keyword>
<dbReference type="EMBL" id="CP150637">
    <property type="protein sequence ID" value="WZW88172.1"/>
    <property type="molecule type" value="Genomic_DNA"/>
</dbReference>
<dbReference type="GO" id="GO:0008716">
    <property type="term" value="F:D-alanine-D-alanine ligase activity"/>
    <property type="evidence" value="ECO:0007669"/>
    <property type="project" value="UniProtKB-EC"/>
</dbReference>
<dbReference type="Gene3D" id="3.40.50.20">
    <property type="match status" value="1"/>
</dbReference>
<dbReference type="PIRSF" id="PIRSF039102">
    <property type="entry name" value="Ddl/VanB"/>
    <property type="match status" value="1"/>
</dbReference>
<dbReference type="EC" id="6.3.2.4" evidence="7 16"/>
<proteinExistence type="inferred from homology"/>
<keyword evidence="12 16" id="KW-0133">Cell shape</keyword>
<evidence type="ECO:0000256" key="4">
    <source>
        <dbReference type="ARBA" id="ARBA00004496"/>
    </source>
</evidence>
<evidence type="ECO:0000256" key="15">
    <source>
        <dbReference type="ARBA" id="ARBA00047614"/>
    </source>
</evidence>
<evidence type="ECO:0000256" key="1">
    <source>
        <dbReference type="ARBA" id="ARBA00001936"/>
    </source>
</evidence>
<evidence type="ECO:0000256" key="5">
    <source>
        <dbReference type="ARBA" id="ARBA00004752"/>
    </source>
</evidence>
<sequence>MNNKYHSLVKRIEDPALFGKVAVIYGGNSSEREVSLWSGEAVLKALQAQGIDAYGVDTQSVELLSYLKEAQFDRVFIVLHGRGGEDGVLQGALEYLQIPYTGSGVLASSVGMDKLKTKQIWKALNLPVLESYLLEDLETVERLKDELTYPLAVKPAEEGSSIGVSRVDRVEDLVSAWQAAGGFNSAVFAENWIVGKGEYTCGLLNGTALPLIRMETDLAFYDYEAKYLRDDTRYYCPAGLPDEDETRFRSLCEAAFKALGARGWGRIDLVVDQENNPWLLEINTVPGMTSHSLVPMAAKEAGISFEKLCWLILEETFPV</sequence>
<evidence type="ECO:0000313" key="19">
    <source>
        <dbReference type="EMBL" id="WZW88172.1"/>
    </source>
</evidence>
<dbReference type="InterPro" id="IPR011761">
    <property type="entry name" value="ATP-grasp"/>
</dbReference>
<evidence type="ECO:0000313" key="20">
    <source>
        <dbReference type="Proteomes" id="UP001449178"/>
    </source>
</evidence>
<organism evidence="19 20">
    <name type="scientific">Ignatzschineria larvae DSM 13226</name>
    <dbReference type="NCBI Taxonomy" id="1111732"/>
    <lineage>
        <taxon>Bacteria</taxon>
        <taxon>Pseudomonadati</taxon>
        <taxon>Pseudomonadota</taxon>
        <taxon>Gammaproteobacteria</taxon>
        <taxon>Cardiobacteriales</taxon>
        <taxon>Ignatzschineriaceae</taxon>
        <taxon>Ignatzschineria</taxon>
    </lineage>
</organism>
<evidence type="ECO:0000256" key="13">
    <source>
        <dbReference type="ARBA" id="ARBA00022984"/>
    </source>
</evidence>
<evidence type="ECO:0000256" key="8">
    <source>
        <dbReference type="ARBA" id="ARBA00022490"/>
    </source>
</evidence>
<evidence type="ECO:0000256" key="14">
    <source>
        <dbReference type="ARBA" id="ARBA00023316"/>
    </source>
</evidence>
<gene>
    <name evidence="16" type="primary">ddl</name>
    <name evidence="19" type="ORF">WMO13_01970</name>
</gene>
<dbReference type="SUPFAM" id="SSF56059">
    <property type="entry name" value="Glutathione synthetase ATP-binding domain-like"/>
    <property type="match status" value="1"/>
</dbReference>
<protein>
    <recommendedName>
        <fullName evidence="7 16">D-alanine--D-alanine ligase</fullName>
        <ecNumber evidence="7 16">6.3.2.4</ecNumber>
    </recommendedName>
    <alternativeName>
        <fullName evidence="16">D-Ala-D-Ala ligase</fullName>
    </alternativeName>
    <alternativeName>
        <fullName evidence="16">D-alanylalanine synthetase</fullName>
    </alternativeName>
</protein>
<keyword evidence="14 16" id="KW-0961">Cell wall biogenesis/degradation</keyword>
<comment type="similarity">
    <text evidence="6 16">Belongs to the D-alanine--D-alanine ligase family.</text>
</comment>
<dbReference type="PROSITE" id="PS00843">
    <property type="entry name" value="DALA_DALA_LIGASE_1"/>
    <property type="match status" value="1"/>
</dbReference>
<evidence type="ECO:0000256" key="9">
    <source>
        <dbReference type="ARBA" id="ARBA00022598"/>
    </source>
</evidence>
<dbReference type="RefSeq" id="WP_051396350.1">
    <property type="nucleotide sequence ID" value="NZ_CP150637.1"/>
</dbReference>
<evidence type="ECO:0000256" key="3">
    <source>
        <dbReference type="ARBA" id="ARBA00003921"/>
    </source>
</evidence>
<dbReference type="PANTHER" id="PTHR23132:SF23">
    <property type="entry name" value="D-ALANINE--D-ALANINE LIGASE B"/>
    <property type="match status" value="1"/>
</dbReference>
<keyword evidence="11 17" id="KW-0067">ATP-binding</keyword>
<dbReference type="InterPro" id="IPR000291">
    <property type="entry name" value="D-Ala_lig_Van_CS"/>
</dbReference>
<feature type="domain" description="ATP-grasp" evidence="18">
    <location>
        <begin position="118"/>
        <end position="314"/>
    </location>
</feature>
<evidence type="ECO:0000256" key="2">
    <source>
        <dbReference type="ARBA" id="ARBA00001946"/>
    </source>
</evidence>
<dbReference type="PROSITE" id="PS50975">
    <property type="entry name" value="ATP_GRASP"/>
    <property type="match status" value="1"/>
</dbReference>
<dbReference type="InterPro" id="IPR005905">
    <property type="entry name" value="D_ala_D_ala"/>
</dbReference>
<evidence type="ECO:0000256" key="11">
    <source>
        <dbReference type="ARBA" id="ARBA00022840"/>
    </source>
</evidence>
<keyword evidence="13 16" id="KW-0573">Peptidoglycan synthesis</keyword>
<dbReference type="InterPro" id="IPR011095">
    <property type="entry name" value="Dala_Dala_lig_C"/>
</dbReference>
<dbReference type="Gene3D" id="3.30.1490.20">
    <property type="entry name" value="ATP-grasp fold, A domain"/>
    <property type="match status" value="1"/>
</dbReference>
<comment type="pathway">
    <text evidence="5 16">Cell wall biogenesis; peptidoglycan biosynthesis.</text>
</comment>
<comment type="catalytic activity">
    <reaction evidence="15 16">
        <text>2 D-alanine + ATP = D-alanyl-D-alanine + ADP + phosphate + H(+)</text>
        <dbReference type="Rhea" id="RHEA:11224"/>
        <dbReference type="ChEBI" id="CHEBI:15378"/>
        <dbReference type="ChEBI" id="CHEBI:30616"/>
        <dbReference type="ChEBI" id="CHEBI:43474"/>
        <dbReference type="ChEBI" id="CHEBI:57416"/>
        <dbReference type="ChEBI" id="CHEBI:57822"/>
        <dbReference type="ChEBI" id="CHEBI:456216"/>
        <dbReference type="EC" id="6.3.2.4"/>
    </reaction>
</comment>
<keyword evidence="20" id="KW-1185">Reference proteome</keyword>
<dbReference type="PROSITE" id="PS00844">
    <property type="entry name" value="DALA_DALA_LIGASE_2"/>
    <property type="match status" value="1"/>
</dbReference>
<accession>A0ABZ3C210</accession>
<evidence type="ECO:0000256" key="10">
    <source>
        <dbReference type="ARBA" id="ARBA00022741"/>
    </source>
</evidence>
<evidence type="ECO:0000256" key="16">
    <source>
        <dbReference type="HAMAP-Rule" id="MF_00047"/>
    </source>
</evidence>
<dbReference type="HAMAP" id="MF_00047">
    <property type="entry name" value="Dala_Dala_lig"/>
    <property type="match status" value="1"/>
</dbReference>
<keyword evidence="9 16" id="KW-0436">Ligase</keyword>
<comment type="function">
    <text evidence="3 16">Cell wall formation.</text>
</comment>
<evidence type="ECO:0000256" key="7">
    <source>
        <dbReference type="ARBA" id="ARBA00012216"/>
    </source>
</evidence>
<comment type="subcellular location">
    <subcellularLocation>
        <location evidence="4 16">Cytoplasm</location>
    </subcellularLocation>
</comment>
<dbReference type="NCBIfam" id="NF002378">
    <property type="entry name" value="PRK01372.1"/>
    <property type="match status" value="1"/>
</dbReference>
<comment type="cofactor">
    <cofactor evidence="1">
        <name>Mn(2+)</name>
        <dbReference type="ChEBI" id="CHEBI:29035"/>
    </cofactor>
</comment>
<dbReference type="PANTHER" id="PTHR23132">
    <property type="entry name" value="D-ALANINE--D-ALANINE LIGASE"/>
    <property type="match status" value="1"/>
</dbReference>
<keyword evidence="10 17" id="KW-0547">Nucleotide-binding</keyword>
<dbReference type="Gene3D" id="3.30.470.20">
    <property type="entry name" value="ATP-grasp fold, B domain"/>
    <property type="match status" value="1"/>
</dbReference>
<comment type="cofactor">
    <cofactor evidence="2">
        <name>Mg(2+)</name>
        <dbReference type="ChEBI" id="CHEBI:18420"/>
    </cofactor>
</comment>
<dbReference type="Pfam" id="PF01820">
    <property type="entry name" value="Dala_Dala_lig_N"/>
    <property type="match status" value="1"/>
</dbReference>
<dbReference type="SUPFAM" id="SSF52440">
    <property type="entry name" value="PreATP-grasp domain"/>
    <property type="match status" value="1"/>
</dbReference>
<name>A0ABZ3C210_9GAMM</name>
<dbReference type="InterPro" id="IPR011127">
    <property type="entry name" value="Dala_Dala_lig_N"/>
</dbReference>
<dbReference type="Proteomes" id="UP001449178">
    <property type="component" value="Chromosome"/>
</dbReference>
<evidence type="ECO:0000256" key="12">
    <source>
        <dbReference type="ARBA" id="ARBA00022960"/>
    </source>
</evidence>
<evidence type="ECO:0000256" key="6">
    <source>
        <dbReference type="ARBA" id="ARBA00010871"/>
    </source>
</evidence>